<keyword evidence="1" id="KW-0472">Membrane</keyword>
<dbReference type="Proteomes" id="UP000198597">
    <property type="component" value="Unassembled WGS sequence"/>
</dbReference>
<dbReference type="RefSeq" id="WP_089965676.1">
    <property type="nucleotide sequence ID" value="NZ_FNJM01000001.1"/>
</dbReference>
<sequence>MHIKIGKRINNKKRGYVLLEAVVILMVVACICMLLNKIVINNYLKSSVIHTRDDIKTLSGFEEYHLLEAEKEFSTDKTKNKYIRKNPSLEIKKVIININGTSGTLIKQDINGNHDHIELECKKNTADGKELVKLVPKFYRTDYIPNCKCGLEKDA</sequence>
<feature type="transmembrane region" description="Helical" evidence="1">
    <location>
        <begin position="16"/>
        <end position="36"/>
    </location>
</feature>
<proteinExistence type="predicted"/>
<dbReference type="EMBL" id="FNJM01000001">
    <property type="protein sequence ID" value="SDO85038.1"/>
    <property type="molecule type" value="Genomic_DNA"/>
</dbReference>
<evidence type="ECO:0000313" key="3">
    <source>
        <dbReference type="Proteomes" id="UP000198597"/>
    </source>
</evidence>
<dbReference type="STRING" id="94869.SAMN04488529_101608"/>
<dbReference type="AlphaFoldDB" id="A0A1H0MX40"/>
<organism evidence="2 3">
    <name type="scientific">Clostridium gasigenes</name>
    <dbReference type="NCBI Taxonomy" id="94869"/>
    <lineage>
        <taxon>Bacteria</taxon>
        <taxon>Bacillati</taxon>
        <taxon>Bacillota</taxon>
        <taxon>Clostridia</taxon>
        <taxon>Eubacteriales</taxon>
        <taxon>Clostridiaceae</taxon>
        <taxon>Clostridium</taxon>
    </lineage>
</organism>
<keyword evidence="1" id="KW-1133">Transmembrane helix</keyword>
<gene>
    <name evidence="2" type="ORF">SAMN04488529_101608</name>
</gene>
<keyword evidence="1" id="KW-0812">Transmembrane</keyword>
<accession>A0A1H0MX40</accession>
<name>A0A1H0MX40_9CLOT</name>
<evidence type="ECO:0000313" key="2">
    <source>
        <dbReference type="EMBL" id="SDO85038.1"/>
    </source>
</evidence>
<evidence type="ECO:0000256" key="1">
    <source>
        <dbReference type="SAM" id="Phobius"/>
    </source>
</evidence>
<protein>
    <submittedName>
        <fullName evidence="2">Uncharacterized protein</fullName>
    </submittedName>
</protein>
<keyword evidence="3" id="KW-1185">Reference proteome</keyword>
<reference evidence="2 3" key="1">
    <citation type="submission" date="2016-10" db="EMBL/GenBank/DDBJ databases">
        <authorList>
            <person name="de Groot N.N."/>
        </authorList>
    </citation>
    <scope>NUCLEOTIDE SEQUENCE [LARGE SCALE GENOMIC DNA]</scope>
    <source>
        <strain evidence="2 3">DSM 12272</strain>
    </source>
</reference>